<dbReference type="SUPFAM" id="SSF54427">
    <property type="entry name" value="NTF2-like"/>
    <property type="match status" value="2"/>
</dbReference>
<keyword evidence="3" id="KW-0413">Isomerase</keyword>
<gene>
    <name evidence="3" type="ORF">T190607A01A_20427</name>
</gene>
<dbReference type="EMBL" id="CAXIXY010000004">
    <property type="protein sequence ID" value="CAL2085162.1"/>
    <property type="molecule type" value="Genomic_DNA"/>
</dbReference>
<accession>A0ABM9NZH8</accession>
<dbReference type="Proteomes" id="UP001497416">
    <property type="component" value="Unassembled WGS sequence"/>
</dbReference>
<dbReference type="Gene3D" id="3.10.450.50">
    <property type="match status" value="2"/>
</dbReference>
<evidence type="ECO:0000313" key="3">
    <source>
        <dbReference type="EMBL" id="CAL2085162.1"/>
    </source>
</evidence>
<dbReference type="InterPro" id="IPR032710">
    <property type="entry name" value="NTF2-like_dom_sf"/>
</dbReference>
<evidence type="ECO:0000259" key="1">
    <source>
        <dbReference type="Pfam" id="PF12680"/>
    </source>
</evidence>
<evidence type="ECO:0000313" key="4">
    <source>
        <dbReference type="Proteomes" id="UP001497416"/>
    </source>
</evidence>
<dbReference type="RefSeq" id="WP_348711907.1">
    <property type="nucleotide sequence ID" value="NZ_CAXIXY010000004.1"/>
</dbReference>
<dbReference type="PROSITE" id="PS51257">
    <property type="entry name" value="PROKAR_LIPOPROTEIN"/>
    <property type="match status" value="1"/>
</dbReference>
<dbReference type="Pfam" id="PF12680">
    <property type="entry name" value="SnoaL_2"/>
    <property type="match status" value="1"/>
</dbReference>
<organism evidence="3 4">
    <name type="scientific">Tenacibaculum platacis</name>
    <dbReference type="NCBI Taxonomy" id="3137852"/>
    <lineage>
        <taxon>Bacteria</taxon>
        <taxon>Pseudomonadati</taxon>
        <taxon>Bacteroidota</taxon>
        <taxon>Flavobacteriia</taxon>
        <taxon>Flavobacteriales</taxon>
        <taxon>Flavobacteriaceae</taxon>
        <taxon>Tenacibaculum</taxon>
    </lineage>
</organism>
<keyword evidence="4" id="KW-1185">Reference proteome</keyword>
<evidence type="ECO:0000259" key="2">
    <source>
        <dbReference type="Pfam" id="PF13577"/>
    </source>
</evidence>
<dbReference type="InterPro" id="IPR037401">
    <property type="entry name" value="SnoaL-like"/>
</dbReference>
<dbReference type="Pfam" id="PF13577">
    <property type="entry name" value="SnoaL_4"/>
    <property type="match status" value="1"/>
</dbReference>
<protein>
    <submittedName>
        <fullName evidence="3">Ketosteroid isomerase-related protein</fullName>
    </submittedName>
</protein>
<feature type="domain" description="SnoaL-like" evidence="1">
    <location>
        <begin position="186"/>
        <end position="296"/>
    </location>
</feature>
<name>A0ABM9NZH8_9FLAO</name>
<comment type="caution">
    <text evidence="3">The sequence shown here is derived from an EMBL/GenBank/DDBJ whole genome shotgun (WGS) entry which is preliminary data.</text>
</comment>
<reference evidence="3 4" key="1">
    <citation type="submission" date="2024-05" db="EMBL/GenBank/DDBJ databases">
        <authorList>
            <person name="Duchaud E."/>
        </authorList>
    </citation>
    <scope>NUCLEOTIDE SEQUENCE [LARGE SCALE GENOMIC DNA]</scope>
    <source>
        <strain evidence="3">Ena-SAMPLE-TAB-13-05-2024-13:56:06:370-140302</strain>
    </source>
</reference>
<dbReference type="GO" id="GO:0016853">
    <property type="term" value="F:isomerase activity"/>
    <property type="evidence" value="ECO:0007669"/>
    <property type="project" value="UniProtKB-KW"/>
</dbReference>
<feature type="domain" description="SnoaL-like" evidence="2">
    <location>
        <begin position="27"/>
        <end position="151"/>
    </location>
</feature>
<sequence length="316" mass="35819">MRLIIIVIVISSVIGCQSKQTNQKIMDDSTNIQETITKLFINTDKREWSGVEAQFNSEVTLDYSSMSGNPATQLSPQEITGGWKTILPGFTFTHHQIGNFITKVNGNTAKSFCYGTATHYFENENGNVWTVVGTYNFDLLKVNGKWKISGMKFNFKYQDGNTKLIQEITQNNTSSEDLATRNKNTVKSFFKALTSENAESVAELFAENGKQINPYHSDLFPKGATGKEEIRNYWRPVFPNFDGMTFPIQEIYAMENPNIVYVKYTGNIQLKNNSGVYSNDYYSTFKFNDQGKITEYIEIFNPIVAAKAFGLIDKIQ</sequence>
<proteinExistence type="predicted"/>